<comment type="caution">
    <text evidence="1">The sequence shown here is derived from an EMBL/GenBank/DDBJ whole genome shotgun (WGS) entry which is preliminary data.</text>
</comment>
<sequence length="228" mass="27247">MKPRPKFIQCSCIEGNRIDLRRARAVIKHRPDIIIFELPKGNRGAGPIFNRYSCSNKPIKEVNKIIKENRIAAKKFPYVASDIAVWKNIEKLWKQGINTQIYNVDSPAKIRREGFHLFKKPISSGYPAVRRDWLFWVYLYLRESCMAKNIKTILDSYHTKKDPIVLIFLESIHWNHVKFLLTNPSKEKILTYYFRRFKNLRADKNVENQIKARSSILNRYWKRIQKFY</sequence>
<dbReference type="Proteomes" id="UP000034452">
    <property type="component" value="Unassembled WGS sequence"/>
</dbReference>
<dbReference type="AlphaFoldDB" id="A0A0G0VDN2"/>
<protein>
    <submittedName>
        <fullName evidence="1">Uncharacterized protein</fullName>
    </submittedName>
</protein>
<accession>A0A0G0VDN2</accession>
<proteinExistence type="predicted"/>
<name>A0A0G0VDN2_9BACT</name>
<gene>
    <name evidence="1" type="ORF">UU13_C0013G0005</name>
</gene>
<reference evidence="1 2" key="1">
    <citation type="journal article" date="2015" name="Nature">
        <title>rRNA introns, odd ribosomes, and small enigmatic genomes across a large radiation of phyla.</title>
        <authorList>
            <person name="Brown C.T."/>
            <person name="Hug L.A."/>
            <person name="Thomas B.C."/>
            <person name="Sharon I."/>
            <person name="Castelle C.J."/>
            <person name="Singh A."/>
            <person name="Wilkins M.J."/>
            <person name="Williams K.H."/>
            <person name="Banfield J.F."/>
        </authorList>
    </citation>
    <scope>NUCLEOTIDE SEQUENCE [LARGE SCALE GENOMIC DNA]</scope>
</reference>
<organism evidence="1 2">
    <name type="scientific">Candidatus Nomurabacteria bacterium GW2011_GWB1_40_7</name>
    <dbReference type="NCBI Taxonomy" id="1618744"/>
    <lineage>
        <taxon>Bacteria</taxon>
        <taxon>Candidatus Nomuraibacteriota</taxon>
    </lineage>
</organism>
<dbReference type="EMBL" id="LBZL01000013">
    <property type="protein sequence ID" value="KKR70125.1"/>
    <property type="molecule type" value="Genomic_DNA"/>
</dbReference>
<evidence type="ECO:0000313" key="2">
    <source>
        <dbReference type="Proteomes" id="UP000034452"/>
    </source>
</evidence>
<evidence type="ECO:0000313" key="1">
    <source>
        <dbReference type="EMBL" id="KKR70125.1"/>
    </source>
</evidence>